<dbReference type="InterPro" id="IPR052940">
    <property type="entry name" value="Carb_Esterase_6"/>
</dbReference>
<sequence length="278" mass="31230">MHKRSFVFILMIAVSNILSFETHAQDPNFHIYLCFGQSNMEGQGIIEAQDKVIEDRFLVMQALDCPELGRTKDTWYPAVPPLSQCYSGLSPADYFGRTLVANLPDSIKVGVINVAVGGCDIRLFDKDLYQEYQDTYQEDWFTNKVKDYNGSPYAYLMQMAKVAQQKGVIKGILLHQGETNTGDPRWPAYVKKIYQDMLTELSLNAEDVPLLAGEVVSIEGSCCGSMNPIINTLPDIVETAYIISSTDCTAQDNAHFDSEGYREMGRRYATKMLTLLPE</sequence>
<evidence type="ECO:0000259" key="3">
    <source>
        <dbReference type="Pfam" id="PF03629"/>
    </source>
</evidence>
<evidence type="ECO:0000256" key="1">
    <source>
        <dbReference type="ARBA" id="ARBA00022801"/>
    </source>
</evidence>
<keyword evidence="2" id="KW-0732">Signal</keyword>
<keyword evidence="5" id="KW-1185">Reference proteome</keyword>
<dbReference type="Gene3D" id="3.40.50.1110">
    <property type="entry name" value="SGNH hydrolase"/>
    <property type="match status" value="1"/>
</dbReference>
<protein>
    <recommendedName>
        <fullName evidence="3">Sialate O-acetylesterase domain-containing protein</fullName>
    </recommendedName>
</protein>
<dbReference type="EMBL" id="FZNY01000008">
    <property type="protein sequence ID" value="SNS21590.1"/>
    <property type="molecule type" value="Genomic_DNA"/>
</dbReference>
<dbReference type="InterPro" id="IPR005181">
    <property type="entry name" value="SASA"/>
</dbReference>
<organism evidence="4 5">
    <name type="scientific">Dokdonia pacifica</name>
    <dbReference type="NCBI Taxonomy" id="1627892"/>
    <lineage>
        <taxon>Bacteria</taxon>
        <taxon>Pseudomonadati</taxon>
        <taxon>Bacteroidota</taxon>
        <taxon>Flavobacteriia</taxon>
        <taxon>Flavobacteriales</taxon>
        <taxon>Flavobacteriaceae</taxon>
        <taxon>Dokdonia</taxon>
    </lineage>
</organism>
<keyword evidence="1" id="KW-0378">Hydrolase</keyword>
<feature type="signal peptide" evidence="2">
    <location>
        <begin position="1"/>
        <end position="24"/>
    </location>
</feature>
<proteinExistence type="predicted"/>
<dbReference type="GO" id="GO:0016788">
    <property type="term" value="F:hydrolase activity, acting on ester bonds"/>
    <property type="evidence" value="ECO:0007669"/>
    <property type="project" value="UniProtKB-ARBA"/>
</dbReference>
<dbReference type="SUPFAM" id="SSF52266">
    <property type="entry name" value="SGNH hydrolase"/>
    <property type="match status" value="1"/>
</dbReference>
<reference evidence="4 5" key="1">
    <citation type="submission" date="2017-06" db="EMBL/GenBank/DDBJ databases">
        <authorList>
            <person name="Kim H.J."/>
            <person name="Triplett B.A."/>
        </authorList>
    </citation>
    <scope>NUCLEOTIDE SEQUENCE [LARGE SCALE GENOMIC DNA]</scope>
    <source>
        <strain evidence="4 5">DSM 25597</strain>
    </source>
</reference>
<dbReference type="PANTHER" id="PTHR31988:SF19">
    <property type="entry name" value="9-O-ACETYL-N-ACETYLNEURAMINIC ACID DEACETYLASE-RELATED"/>
    <property type="match status" value="1"/>
</dbReference>
<dbReference type="Pfam" id="PF03629">
    <property type="entry name" value="SASA"/>
    <property type="match status" value="1"/>
</dbReference>
<dbReference type="InterPro" id="IPR036514">
    <property type="entry name" value="SGNH_hydro_sf"/>
</dbReference>
<evidence type="ECO:0000313" key="4">
    <source>
        <dbReference type="EMBL" id="SNS21590.1"/>
    </source>
</evidence>
<dbReference type="Proteomes" id="UP000198379">
    <property type="component" value="Unassembled WGS sequence"/>
</dbReference>
<dbReference type="OrthoDB" id="9803578at2"/>
<evidence type="ECO:0000256" key="2">
    <source>
        <dbReference type="SAM" id="SignalP"/>
    </source>
</evidence>
<feature type="domain" description="Sialate O-acetylesterase" evidence="3">
    <location>
        <begin position="29"/>
        <end position="273"/>
    </location>
</feature>
<dbReference type="AlphaFoldDB" id="A0A239CN87"/>
<dbReference type="RefSeq" id="WP_089373384.1">
    <property type="nucleotide sequence ID" value="NZ_BMEP01000009.1"/>
</dbReference>
<accession>A0A239CN87</accession>
<name>A0A239CN87_9FLAO</name>
<gene>
    <name evidence="4" type="ORF">SAMN06265376_108101</name>
</gene>
<evidence type="ECO:0000313" key="5">
    <source>
        <dbReference type="Proteomes" id="UP000198379"/>
    </source>
</evidence>
<feature type="chain" id="PRO_5012714928" description="Sialate O-acetylesterase domain-containing protein" evidence="2">
    <location>
        <begin position="25"/>
        <end position="278"/>
    </location>
</feature>
<dbReference type="PANTHER" id="PTHR31988">
    <property type="entry name" value="ESTERASE, PUTATIVE (DUF303)-RELATED"/>
    <property type="match status" value="1"/>
</dbReference>